<feature type="compositionally biased region" description="Basic and acidic residues" evidence="1">
    <location>
        <begin position="93"/>
        <end position="114"/>
    </location>
</feature>
<reference evidence="2" key="1">
    <citation type="submission" date="2019-08" db="EMBL/GenBank/DDBJ databases">
        <authorList>
            <person name="Kucharzyk K."/>
            <person name="Murdoch R.W."/>
            <person name="Higgins S."/>
            <person name="Loffler F."/>
        </authorList>
    </citation>
    <scope>NUCLEOTIDE SEQUENCE</scope>
</reference>
<proteinExistence type="predicted"/>
<protein>
    <submittedName>
        <fullName evidence="2">Uncharacterized protein</fullName>
    </submittedName>
</protein>
<feature type="region of interest" description="Disordered" evidence="1">
    <location>
        <begin position="76"/>
        <end position="114"/>
    </location>
</feature>
<evidence type="ECO:0000256" key="1">
    <source>
        <dbReference type="SAM" id="MobiDB-lite"/>
    </source>
</evidence>
<gene>
    <name evidence="2" type="ORF">SDC9_175513</name>
</gene>
<sequence>MRRQKDNALAGGARRFDMLPADDLGNQRHRLFQRPHPDARQFDHLLAGFGGNGTADGGIDTSLSQVVLHVAAIGRRQPVNQPAKHPAKGMQHAQREQGKKTKEKNHEAPGVESP</sequence>
<organism evidence="2">
    <name type="scientific">bioreactor metagenome</name>
    <dbReference type="NCBI Taxonomy" id="1076179"/>
    <lineage>
        <taxon>unclassified sequences</taxon>
        <taxon>metagenomes</taxon>
        <taxon>ecological metagenomes</taxon>
    </lineage>
</organism>
<accession>A0A645GVL7</accession>
<feature type="region of interest" description="Disordered" evidence="1">
    <location>
        <begin position="1"/>
        <end position="21"/>
    </location>
</feature>
<dbReference type="EMBL" id="VSSQ01078207">
    <property type="protein sequence ID" value="MPN28074.1"/>
    <property type="molecule type" value="Genomic_DNA"/>
</dbReference>
<dbReference type="AlphaFoldDB" id="A0A645GVL7"/>
<comment type="caution">
    <text evidence="2">The sequence shown here is derived from an EMBL/GenBank/DDBJ whole genome shotgun (WGS) entry which is preliminary data.</text>
</comment>
<evidence type="ECO:0000313" key="2">
    <source>
        <dbReference type="EMBL" id="MPN28074.1"/>
    </source>
</evidence>
<name>A0A645GVL7_9ZZZZ</name>